<feature type="compositionally biased region" description="Pro residues" evidence="5">
    <location>
        <begin position="11"/>
        <end position="20"/>
    </location>
</feature>
<evidence type="ECO:0000256" key="1">
    <source>
        <dbReference type="ARBA" id="ARBA00004496"/>
    </source>
</evidence>
<evidence type="ECO:0000256" key="3">
    <source>
        <dbReference type="ARBA" id="ARBA00022614"/>
    </source>
</evidence>
<keyword evidence="3" id="KW-0433">Leucine-rich repeat</keyword>
<reference evidence="6" key="1">
    <citation type="journal article" date="2023" name="BMC Genomics">
        <title>Chromosome-level genome assemblies of Cutaneotrichosporon spp. (Trichosporonales, Basidiomycota) reveal imbalanced evolution between nucleotide sequences and chromosome synteny.</title>
        <authorList>
            <person name="Kobayashi Y."/>
            <person name="Kayamori A."/>
            <person name="Aoki K."/>
            <person name="Shiwa Y."/>
            <person name="Matsutani M."/>
            <person name="Fujita N."/>
            <person name="Sugita T."/>
            <person name="Iwasaki W."/>
            <person name="Tanaka N."/>
            <person name="Takashima M."/>
        </authorList>
    </citation>
    <scope>NUCLEOTIDE SEQUENCE</scope>
    <source>
        <strain evidence="6">HIS019</strain>
    </source>
</reference>
<feature type="compositionally biased region" description="Low complexity" evidence="5">
    <location>
        <begin position="527"/>
        <end position="564"/>
    </location>
</feature>
<dbReference type="PROSITE" id="PS51450">
    <property type="entry name" value="LRR"/>
    <property type="match status" value="2"/>
</dbReference>
<organism evidence="6 7">
    <name type="scientific">Cutaneotrichosporon cavernicola</name>
    <dbReference type="NCBI Taxonomy" id="279322"/>
    <lineage>
        <taxon>Eukaryota</taxon>
        <taxon>Fungi</taxon>
        <taxon>Dikarya</taxon>
        <taxon>Basidiomycota</taxon>
        <taxon>Agaricomycotina</taxon>
        <taxon>Tremellomycetes</taxon>
        <taxon>Trichosporonales</taxon>
        <taxon>Trichosporonaceae</taxon>
        <taxon>Cutaneotrichosporon</taxon>
    </lineage>
</organism>
<accession>A0AA48L9N1</accession>
<dbReference type="RefSeq" id="XP_060459671.1">
    <property type="nucleotide sequence ID" value="XM_060603371.1"/>
</dbReference>
<dbReference type="PANTHER" id="PTHR15454:SF69">
    <property type="entry name" value="SERINE_THREONINE-PROTEIN KINASE 11-INTERACTING PROTEIN"/>
    <property type="match status" value="1"/>
</dbReference>
<protein>
    <recommendedName>
        <fullName evidence="8">L domain-like protein</fullName>
    </recommendedName>
</protein>
<evidence type="ECO:0000256" key="2">
    <source>
        <dbReference type="ARBA" id="ARBA00022490"/>
    </source>
</evidence>
<dbReference type="EMBL" id="AP028217">
    <property type="protein sequence ID" value="BEI94406.1"/>
    <property type="molecule type" value="Genomic_DNA"/>
</dbReference>
<evidence type="ECO:0000256" key="5">
    <source>
        <dbReference type="SAM" id="MobiDB-lite"/>
    </source>
</evidence>
<evidence type="ECO:0000256" key="4">
    <source>
        <dbReference type="ARBA" id="ARBA00022737"/>
    </source>
</evidence>
<dbReference type="InterPro" id="IPR032675">
    <property type="entry name" value="LRR_dom_sf"/>
</dbReference>
<evidence type="ECO:0000313" key="7">
    <source>
        <dbReference type="Proteomes" id="UP001233271"/>
    </source>
</evidence>
<keyword evidence="2" id="KW-0963">Cytoplasm</keyword>
<dbReference type="Pfam" id="PF13855">
    <property type="entry name" value="LRR_8"/>
    <property type="match status" value="1"/>
</dbReference>
<feature type="region of interest" description="Disordered" evidence="5">
    <location>
        <begin position="1"/>
        <end position="21"/>
    </location>
</feature>
<name>A0AA48L9N1_9TREE</name>
<dbReference type="Proteomes" id="UP001233271">
    <property type="component" value="Chromosome 6"/>
</dbReference>
<dbReference type="InterPro" id="IPR001611">
    <property type="entry name" value="Leu-rich_rpt"/>
</dbReference>
<feature type="compositionally biased region" description="Basic residues" evidence="5">
    <location>
        <begin position="574"/>
        <end position="587"/>
    </location>
</feature>
<evidence type="ECO:0008006" key="8">
    <source>
        <dbReference type="Google" id="ProtNLM"/>
    </source>
</evidence>
<dbReference type="GeneID" id="85498276"/>
<evidence type="ECO:0000313" key="6">
    <source>
        <dbReference type="EMBL" id="BEI94406.1"/>
    </source>
</evidence>
<proteinExistence type="predicted"/>
<comment type="subcellular location">
    <subcellularLocation>
        <location evidence="1">Cytoplasm</location>
    </subcellularLocation>
</comment>
<keyword evidence="4" id="KW-0677">Repeat</keyword>
<dbReference type="AlphaFoldDB" id="A0AA48L9N1"/>
<sequence>MSIPAIGLGRPPQPDSPPPINGRDYLAKLHKYLSLNIARLAPPLKPKNQDATWLQQSYTLLTLGLDPNSAPLSRALKVPLTLGFGAPAPPQPRHAKPVLLRLPPDKILYLLLRWQSLPQSLPHVGRTDVPVPDAVPGTVKGARVGRYGDGDVESVRSWVGSIRTVSSRVPSGWWGPPGIDEDKLLLELYAVFNALPGLLIHPPLNTDAPIAELMDAGGYTLFGGVDVRVPLDVMRNLQVLELDGFDPRAVLVPPNPLLHSLTVHDVEDADDWIVELLVDGPQQQDDYGLSVPPLDTPAESPLKPQTPRFPNLRHLSIHHAGLLALPSLPLTSVTHLDLSGNLLNEIPDLSGLHNLVSLSLAYNVITSVRRAPQSIGNVTTLNLAHNRIDCLVGLERVLGLKRVDVRANELPETSEVGRLAVLPQIEGVWATGNSFATPESDWRVEVSAFFAGEGRDIVLDGTPLTWAEGRRVDAALAARGKRRPPPRPTTSAPATAPASAANTAPSSPRLTIEVNTNAAGFAGRLAPSSSARAAARSPVGSTETQPTPGTSSPLPTSRSPTKSPSPEDPFTRTPVRKAKKKRAKRRVVNLDDEGSNRQD</sequence>
<dbReference type="Gene3D" id="3.80.10.10">
    <property type="entry name" value="Ribonuclease Inhibitor"/>
    <property type="match status" value="1"/>
</dbReference>
<dbReference type="KEGG" id="ccac:CcaHIS019_0608650"/>
<feature type="compositionally biased region" description="Low complexity" evidence="5">
    <location>
        <begin position="489"/>
        <end position="508"/>
    </location>
</feature>
<keyword evidence="7" id="KW-1185">Reference proteome</keyword>
<feature type="region of interest" description="Disordered" evidence="5">
    <location>
        <begin position="475"/>
        <end position="510"/>
    </location>
</feature>
<dbReference type="GO" id="GO:0005737">
    <property type="term" value="C:cytoplasm"/>
    <property type="evidence" value="ECO:0007669"/>
    <property type="project" value="UniProtKB-SubCell"/>
</dbReference>
<dbReference type="PANTHER" id="PTHR15454">
    <property type="entry name" value="NISCHARIN RELATED"/>
    <property type="match status" value="1"/>
</dbReference>
<dbReference type="SUPFAM" id="SSF52075">
    <property type="entry name" value="Outer arm dynein light chain 1"/>
    <property type="match status" value="1"/>
</dbReference>
<gene>
    <name evidence="6" type="ORF">CcaverHIS019_0608650</name>
</gene>
<feature type="region of interest" description="Disordered" evidence="5">
    <location>
        <begin position="527"/>
        <end position="599"/>
    </location>
</feature>